<dbReference type="VEuPathDB" id="VectorBase:GPAI044215"/>
<keyword evidence="1" id="KW-1133">Transmembrane helix</keyword>
<reference evidence="3" key="1">
    <citation type="submission" date="2014-03" db="EMBL/GenBank/DDBJ databases">
        <authorList>
            <person name="Aksoy S."/>
            <person name="Warren W."/>
            <person name="Wilson R.K."/>
        </authorList>
    </citation>
    <scope>NUCLEOTIDE SEQUENCE [LARGE SCALE GENOMIC DNA]</scope>
    <source>
        <strain evidence="3">IAEA</strain>
    </source>
</reference>
<evidence type="ECO:0000313" key="2">
    <source>
        <dbReference type="EnsemblMetazoa" id="GPAI044215-PA"/>
    </source>
</evidence>
<proteinExistence type="predicted"/>
<feature type="transmembrane region" description="Helical" evidence="1">
    <location>
        <begin position="6"/>
        <end position="25"/>
    </location>
</feature>
<accession>A0A1B0AFP9</accession>
<dbReference type="AlphaFoldDB" id="A0A1B0AFP9"/>
<organism evidence="2 3">
    <name type="scientific">Glossina pallidipes</name>
    <name type="common">Tsetse fly</name>
    <dbReference type="NCBI Taxonomy" id="7398"/>
    <lineage>
        <taxon>Eukaryota</taxon>
        <taxon>Metazoa</taxon>
        <taxon>Ecdysozoa</taxon>
        <taxon>Arthropoda</taxon>
        <taxon>Hexapoda</taxon>
        <taxon>Insecta</taxon>
        <taxon>Pterygota</taxon>
        <taxon>Neoptera</taxon>
        <taxon>Endopterygota</taxon>
        <taxon>Diptera</taxon>
        <taxon>Brachycera</taxon>
        <taxon>Muscomorpha</taxon>
        <taxon>Hippoboscoidea</taxon>
        <taxon>Glossinidae</taxon>
        <taxon>Glossina</taxon>
    </lineage>
</organism>
<keyword evidence="1" id="KW-0472">Membrane</keyword>
<protein>
    <submittedName>
        <fullName evidence="2">Uncharacterized protein</fullName>
    </submittedName>
</protein>
<evidence type="ECO:0000256" key="1">
    <source>
        <dbReference type="SAM" id="Phobius"/>
    </source>
</evidence>
<name>A0A1B0AFP9_GLOPL</name>
<sequence>MYCFDNWPHFYYFIIPLSVVIVLILSRKITTVQLTHNSLTHKKTETIKSSKVIRATMNRMFLLDFEVNSLKVNFFYDQFKDLVGKDNKRERRNDNQSREVFVLFKKLI</sequence>
<keyword evidence="3" id="KW-1185">Reference proteome</keyword>
<keyword evidence="1" id="KW-0812">Transmembrane</keyword>
<dbReference type="EnsemblMetazoa" id="GPAI044215-RA">
    <property type="protein sequence ID" value="GPAI044215-PA"/>
    <property type="gene ID" value="GPAI044215"/>
</dbReference>
<dbReference type="Proteomes" id="UP000092445">
    <property type="component" value="Unassembled WGS sequence"/>
</dbReference>
<reference evidence="2" key="2">
    <citation type="submission" date="2020-05" db="UniProtKB">
        <authorList>
            <consortium name="EnsemblMetazoa"/>
        </authorList>
    </citation>
    <scope>IDENTIFICATION</scope>
    <source>
        <strain evidence="2">IAEA</strain>
    </source>
</reference>
<evidence type="ECO:0000313" key="3">
    <source>
        <dbReference type="Proteomes" id="UP000092445"/>
    </source>
</evidence>